<dbReference type="GO" id="GO:0006952">
    <property type="term" value="P:defense response"/>
    <property type="evidence" value="ECO:0007669"/>
    <property type="project" value="UniProtKB-KW"/>
</dbReference>
<dbReference type="OMA" id="CKVIKVR"/>
<evidence type="ECO:0000313" key="10">
    <source>
        <dbReference type="EMBL" id="KCW67055.1"/>
    </source>
</evidence>
<dbReference type="InterPro" id="IPR057135">
    <property type="entry name" value="At4g27190-like_LRR"/>
</dbReference>
<dbReference type="InterPro" id="IPR055414">
    <property type="entry name" value="LRR_R13L4/SHOC2-like"/>
</dbReference>
<dbReference type="InterPro" id="IPR042197">
    <property type="entry name" value="Apaf_helical"/>
</dbReference>
<dbReference type="PANTHER" id="PTHR33463">
    <property type="entry name" value="NB-ARC DOMAIN-CONTAINING PROTEIN-RELATED"/>
    <property type="match status" value="1"/>
</dbReference>
<evidence type="ECO:0000256" key="5">
    <source>
        <dbReference type="ARBA" id="ARBA00022821"/>
    </source>
</evidence>
<sequence length="843" mass="96223">MKSIKRKREELTSRGVENMNKSKWRKLKGCCSLGQAVKEFKEILPILERFLQETTTLAKGCSRRFPLVTTELVGGGTHRKINEIYSYLVQENISIIGVVGMVGVGKTAILTHVHNKLLENRAFDDVLWVNVPLEFSTYALQEEIANAVGLHNISNEKDVKRRASILYGLLKMKKSVLILDGLWMHFEVKDVGIPVEMGSVKFVLSTRSLDVCFMMLCQKQIKIKPLEREESWRLFLKVLCFAGKLPSDIEEIAKFIMHKCDGLPLGIIDIGTRVRGVEKVHEWKGMLQKFKDSRIELEAFKGLKLSYMNLGDHQVQQCFLHLALCFGEDLLEISREHLIESFIDEELHDQGNTILDKMRKACLLDDLEVECLYLHPLTRYMALHMVMSTTHMVKAYMGLKEIPEEVFWTDCLERVYLQGNKIEEITHGISPNCPKFTRLLLNDNVMLGNIHTSFFRNLKVLKNLDLSNTRIAELPESVCHLDKLEVLLPRRCRALKLIPHVGKLGHLRKLDLQRCSSLDEVPEGMEMLVNLRYLDLDGTKIETLPQGVLGNLVNLQYLTIKKVRAGEVAKLKKLEALDCSVPDVETFNACVRFLEQNSSRQYKLVMDALYHCKSQTYRCIFINSCDHIIASIDGTSSDRCALIPESVQSLGVSRCHKLKSVMGWEWMITRFSKLEEIIVYNCDELEEIISGSLPSGATCFLTYLGVNGCNNMKRLLTQDISLHLPFLLEISIEDCKGIEVIIGTAANMTHSFPKLIHLGLWNLPELKSICDGTMSCNSLRWISIYNCPKLRRIPLQLSLLDNGLPSPPPSLWEIRIDRQTWESLEWDNPLARDSLEHLVEGSW</sequence>
<evidence type="ECO:0000259" key="7">
    <source>
        <dbReference type="Pfam" id="PF00931"/>
    </source>
</evidence>
<accession>A0A059BMX9</accession>
<dbReference type="SUPFAM" id="SSF52058">
    <property type="entry name" value="L domain-like"/>
    <property type="match status" value="1"/>
</dbReference>
<dbReference type="Gramene" id="KCW67055">
    <property type="protein sequence ID" value="KCW67055"/>
    <property type="gene ID" value="EUGRSUZ_F00828"/>
</dbReference>
<dbReference type="Pfam" id="PF23598">
    <property type="entry name" value="LRR_14"/>
    <property type="match status" value="1"/>
</dbReference>
<reference evidence="10" key="1">
    <citation type="submission" date="2013-07" db="EMBL/GenBank/DDBJ databases">
        <title>The genome of Eucalyptus grandis.</title>
        <authorList>
            <person name="Schmutz J."/>
            <person name="Hayes R."/>
            <person name="Myburg A."/>
            <person name="Tuskan G."/>
            <person name="Grattapaglia D."/>
            <person name="Rokhsar D.S."/>
        </authorList>
    </citation>
    <scope>NUCLEOTIDE SEQUENCE</scope>
    <source>
        <tissue evidence="10">Leaf extractions</tissue>
    </source>
</reference>
<evidence type="ECO:0000259" key="9">
    <source>
        <dbReference type="Pfam" id="PF23598"/>
    </source>
</evidence>
<dbReference type="Gene3D" id="3.40.50.300">
    <property type="entry name" value="P-loop containing nucleotide triphosphate hydrolases"/>
    <property type="match status" value="1"/>
</dbReference>
<name>A0A059BMX9_EUCGR</name>
<dbReference type="PANTHER" id="PTHR33463:SF221">
    <property type="entry name" value="LEUCINE-RICH REPEAT DOMAIN, L DOMAIN-CONTAINING PROTEIN"/>
    <property type="match status" value="1"/>
</dbReference>
<keyword evidence="4" id="KW-0547">Nucleotide-binding</keyword>
<evidence type="ECO:0000256" key="2">
    <source>
        <dbReference type="ARBA" id="ARBA00022614"/>
    </source>
</evidence>
<dbReference type="Pfam" id="PF00931">
    <property type="entry name" value="NB-ARC"/>
    <property type="match status" value="1"/>
</dbReference>
<dbReference type="InterPro" id="IPR050905">
    <property type="entry name" value="Plant_NBS-LRR"/>
</dbReference>
<protein>
    <submittedName>
        <fullName evidence="10">Uncharacterized protein</fullName>
    </submittedName>
</protein>
<evidence type="ECO:0000256" key="4">
    <source>
        <dbReference type="ARBA" id="ARBA00022741"/>
    </source>
</evidence>
<keyword evidence="6" id="KW-0067">ATP-binding</keyword>
<dbReference type="InterPro" id="IPR032675">
    <property type="entry name" value="LRR_dom_sf"/>
</dbReference>
<dbReference type="PRINTS" id="PR00364">
    <property type="entry name" value="DISEASERSIST"/>
</dbReference>
<evidence type="ECO:0000256" key="6">
    <source>
        <dbReference type="ARBA" id="ARBA00022840"/>
    </source>
</evidence>
<dbReference type="InterPro" id="IPR027417">
    <property type="entry name" value="P-loop_NTPase"/>
</dbReference>
<dbReference type="GO" id="GO:0005524">
    <property type="term" value="F:ATP binding"/>
    <property type="evidence" value="ECO:0007669"/>
    <property type="project" value="UniProtKB-KW"/>
</dbReference>
<dbReference type="STRING" id="71139.A0A059BMX9"/>
<dbReference type="SMART" id="SM00369">
    <property type="entry name" value="LRR_TYP"/>
    <property type="match status" value="3"/>
</dbReference>
<gene>
    <name evidence="10" type="ORF">EUGRSUZ_F00828</name>
</gene>
<dbReference type="GO" id="GO:0043531">
    <property type="term" value="F:ADP binding"/>
    <property type="evidence" value="ECO:0007669"/>
    <property type="project" value="InterPro"/>
</dbReference>
<evidence type="ECO:0000259" key="8">
    <source>
        <dbReference type="Pfam" id="PF23247"/>
    </source>
</evidence>
<dbReference type="InterPro" id="IPR002182">
    <property type="entry name" value="NB-ARC"/>
</dbReference>
<feature type="domain" description="Disease resistance R13L4/SHOC-2-like LRR" evidence="9">
    <location>
        <begin position="499"/>
        <end position="583"/>
    </location>
</feature>
<evidence type="ECO:0000256" key="3">
    <source>
        <dbReference type="ARBA" id="ARBA00022737"/>
    </source>
</evidence>
<keyword evidence="2" id="KW-0433">Leucine-rich repeat</keyword>
<dbReference type="AlphaFoldDB" id="A0A059BMX9"/>
<dbReference type="Gene3D" id="1.10.8.430">
    <property type="entry name" value="Helical domain of apoptotic protease-activating factors"/>
    <property type="match status" value="1"/>
</dbReference>
<dbReference type="Gene3D" id="3.80.10.10">
    <property type="entry name" value="Ribonuclease Inhibitor"/>
    <property type="match status" value="2"/>
</dbReference>
<proteinExistence type="inferred from homology"/>
<dbReference type="EMBL" id="KK198758">
    <property type="protein sequence ID" value="KCW67055.1"/>
    <property type="molecule type" value="Genomic_DNA"/>
</dbReference>
<evidence type="ECO:0000256" key="1">
    <source>
        <dbReference type="ARBA" id="ARBA00008894"/>
    </source>
</evidence>
<dbReference type="Pfam" id="PF23247">
    <property type="entry name" value="LRR_RPS2"/>
    <property type="match status" value="1"/>
</dbReference>
<dbReference type="SUPFAM" id="SSF52540">
    <property type="entry name" value="P-loop containing nucleoside triphosphate hydrolases"/>
    <property type="match status" value="1"/>
</dbReference>
<keyword evidence="5" id="KW-0611">Plant defense</keyword>
<dbReference type="InParanoid" id="A0A059BMX9"/>
<organism evidence="10">
    <name type="scientific">Eucalyptus grandis</name>
    <name type="common">Flooded gum</name>
    <dbReference type="NCBI Taxonomy" id="71139"/>
    <lineage>
        <taxon>Eukaryota</taxon>
        <taxon>Viridiplantae</taxon>
        <taxon>Streptophyta</taxon>
        <taxon>Embryophyta</taxon>
        <taxon>Tracheophyta</taxon>
        <taxon>Spermatophyta</taxon>
        <taxon>Magnoliopsida</taxon>
        <taxon>eudicotyledons</taxon>
        <taxon>Gunneridae</taxon>
        <taxon>Pentapetalae</taxon>
        <taxon>rosids</taxon>
        <taxon>malvids</taxon>
        <taxon>Myrtales</taxon>
        <taxon>Myrtaceae</taxon>
        <taxon>Myrtoideae</taxon>
        <taxon>Eucalypteae</taxon>
        <taxon>Eucalyptus</taxon>
    </lineage>
</organism>
<feature type="domain" description="Disease resistance protein At4g27190-like leucine-rich repeats" evidence="8">
    <location>
        <begin position="685"/>
        <end position="793"/>
    </location>
</feature>
<comment type="similarity">
    <text evidence="1">Belongs to the disease resistance NB-LRR family.</text>
</comment>
<feature type="domain" description="NB-ARC" evidence="7">
    <location>
        <begin position="79"/>
        <end position="238"/>
    </location>
</feature>
<keyword evidence="3" id="KW-0677">Repeat</keyword>
<dbReference type="InterPro" id="IPR003591">
    <property type="entry name" value="Leu-rich_rpt_typical-subtyp"/>
</dbReference>